<sequence>MLHERLSRYLKLIPRELGTLSPLGPVVSRGIQATLRSGLVDASYLRVGDAAYTCDPLSGHGMYEAISGAFAAAPTINTLLTRPEREALACGFYRERAQSLFRQRLAMAGELYRGETRWADQAFWRSRSELLDEPEPVPNASLVTTPVVEHGLIVERPVLVTPENPRGVRFVAGVDLADLLSLTKTMDREPSIASLAQRLSVAPRQVMAALTWLQQLPEFAQGFGITIPELRT</sequence>
<evidence type="ECO:0000313" key="2">
    <source>
        <dbReference type="Proteomes" id="UP000053902"/>
    </source>
</evidence>
<dbReference type="STRING" id="1499686.BN1079_00777"/>
<proteinExistence type="predicted"/>
<accession>A0A078LQA5</accession>
<protein>
    <submittedName>
        <fullName evidence="1">Phenylethylamine degradation protein PeaF</fullName>
    </submittedName>
</protein>
<name>A0A078LQA5_9PSED</name>
<organism evidence="1 2">
    <name type="scientific">Pseudomonas saudiphocaensis</name>
    <dbReference type="NCBI Taxonomy" id="1499686"/>
    <lineage>
        <taxon>Bacteria</taxon>
        <taxon>Pseudomonadati</taxon>
        <taxon>Pseudomonadota</taxon>
        <taxon>Gammaproteobacteria</taxon>
        <taxon>Pseudomonadales</taxon>
        <taxon>Pseudomonadaceae</taxon>
        <taxon>Pseudomonas</taxon>
    </lineage>
</organism>
<dbReference type="Proteomes" id="UP000053902">
    <property type="component" value="Unassembled WGS sequence"/>
</dbReference>
<dbReference type="Gene3D" id="3.50.50.60">
    <property type="entry name" value="FAD/NAD(P)-binding domain"/>
    <property type="match status" value="1"/>
</dbReference>
<dbReference type="SUPFAM" id="SSF51905">
    <property type="entry name" value="FAD/NAD(P)-binding domain"/>
    <property type="match status" value="1"/>
</dbReference>
<dbReference type="EMBL" id="CCSF01000001">
    <property type="protein sequence ID" value="CDZ93485.1"/>
    <property type="molecule type" value="Genomic_DNA"/>
</dbReference>
<keyword evidence="2" id="KW-1185">Reference proteome</keyword>
<dbReference type="eggNOG" id="COG0644">
    <property type="taxonomic scope" value="Bacteria"/>
</dbReference>
<dbReference type="HOGENOM" id="CLU_1194078_0_0_6"/>
<dbReference type="RefSeq" id="WP_052114420.1">
    <property type="nucleotide sequence ID" value="NZ_CCSF01000001.1"/>
</dbReference>
<gene>
    <name evidence="1" type="primary">peaF</name>
    <name evidence="1" type="ORF">BN1079_00777</name>
</gene>
<dbReference type="InterPro" id="IPR036188">
    <property type="entry name" value="FAD/NAD-bd_sf"/>
</dbReference>
<reference evidence="1 2" key="1">
    <citation type="submission" date="2014-07" db="EMBL/GenBank/DDBJ databases">
        <authorList>
            <person name="Urmite Genomes Urmite Genomes"/>
        </authorList>
    </citation>
    <scope>NUCLEOTIDE SEQUENCE [LARGE SCALE GENOMIC DNA]</scope>
    <source>
        <strain evidence="1 2">20_BN</strain>
    </source>
</reference>
<evidence type="ECO:0000313" key="1">
    <source>
        <dbReference type="EMBL" id="CDZ93485.1"/>
    </source>
</evidence>
<dbReference type="AlphaFoldDB" id="A0A078LQA5"/>